<dbReference type="Proteomes" id="UP000008810">
    <property type="component" value="Chromosome 3"/>
</dbReference>
<name>A0A2K2D4I2_BRADI</name>
<gene>
    <name evidence="2" type="ORF">BRADI_3g50868v3</name>
</gene>
<reference evidence="2" key="2">
    <citation type="submission" date="2017-06" db="EMBL/GenBank/DDBJ databases">
        <title>WGS assembly of Brachypodium distachyon.</title>
        <authorList>
            <consortium name="The International Brachypodium Initiative"/>
            <person name="Lucas S."/>
            <person name="Harmon-Smith M."/>
            <person name="Lail K."/>
            <person name="Tice H."/>
            <person name="Grimwood J."/>
            <person name="Bruce D."/>
            <person name="Barry K."/>
            <person name="Shu S."/>
            <person name="Lindquist E."/>
            <person name="Wang M."/>
            <person name="Pitluck S."/>
            <person name="Vogel J.P."/>
            <person name="Garvin D.F."/>
            <person name="Mockler T.C."/>
            <person name="Schmutz J."/>
            <person name="Rokhsar D."/>
            <person name="Bevan M.W."/>
        </authorList>
    </citation>
    <scope>NUCLEOTIDE SEQUENCE</scope>
    <source>
        <strain evidence="2">Bd21</strain>
    </source>
</reference>
<evidence type="ECO:0000313" key="2">
    <source>
        <dbReference type="EMBL" id="PNT69183.1"/>
    </source>
</evidence>
<evidence type="ECO:0000313" key="3">
    <source>
        <dbReference type="EnsemblPlants" id="PNT69183"/>
    </source>
</evidence>
<sequence length="151" mass="16503">MAGGCDAYVDVEAMYGVAPATQRHADAAAMGTHNLFDDMRTMSFEILALLRPTFSAAPVLLSLLQFSDHSSPSAGRPLVALCLPDGASNLLPPTARPSLRHRRHTRRPQVVTVASSPPPRPWETRMTDHGRERERLKHLSKPCGLVNQGLM</sequence>
<accession>A0A2K2D4I2</accession>
<dbReference type="AlphaFoldDB" id="A0A2K2D4I2"/>
<dbReference type="InParanoid" id="A0A2K2D4I2"/>
<evidence type="ECO:0000256" key="1">
    <source>
        <dbReference type="SAM" id="MobiDB-lite"/>
    </source>
</evidence>
<protein>
    <submittedName>
        <fullName evidence="2 3">Uncharacterized protein</fullName>
    </submittedName>
</protein>
<dbReference type="EMBL" id="CM000882">
    <property type="protein sequence ID" value="PNT69183.1"/>
    <property type="molecule type" value="Genomic_DNA"/>
</dbReference>
<feature type="compositionally biased region" description="Basic residues" evidence="1">
    <location>
        <begin position="98"/>
        <end position="107"/>
    </location>
</feature>
<organism evidence="2">
    <name type="scientific">Brachypodium distachyon</name>
    <name type="common">Purple false brome</name>
    <name type="synonym">Trachynia distachya</name>
    <dbReference type="NCBI Taxonomy" id="15368"/>
    <lineage>
        <taxon>Eukaryota</taxon>
        <taxon>Viridiplantae</taxon>
        <taxon>Streptophyta</taxon>
        <taxon>Embryophyta</taxon>
        <taxon>Tracheophyta</taxon>
        <taxon>Spermatophyta</taxon>
        <taxon>Magnoliopsida</taxon>
        <taxon>Liliopsida</taxon>
        <taxon>Poales</taxon>
        <taxon>Poaceae</taxon>
        <taxon>BOP clade</taxon>
        <taxon>Pooideae</taxon>
        <taxon>Stipodae</taxon>
        <taxon>Brachypodieae</taxon>
        <taxon>Brachypodium</taxon>
    </lineage>
</organism>
<keyword evidence="4" id="KW-1185">Reference proteome</keyword>
<dbReference type="EnsemblPlants" id="PNT69183">
    <property type="protein sequence ID" value="PNT69183"/>
    <property type="gene ID" value="BRADI_3g50868v3"/>
</dbReference>
<reference evidence="3" key="3">
    <citation type="submission" date="2018-08" db="UniProtKB">
        <authorList>
            <consortium name="EnsemblPlants"/>
        </authorList>
    </citation>
    <scope>IDENTIFICATION</scope>
    <source>
        <strain evidence="3">cv. Bd21</strain>
    </source>
</reference>
<feature type="compositionally biased region" description="Basic and acidic residues" evidence="1">
    <location>
        <begin position="122"/>
        <end position="133"/>
    </location>
</feature>
<dbReference type="Gramene" id="PNT69183">
    <property type="protein sequence ID" value="PNT69183"/>
    <property type="gene ID" value="BRADI_3g50868v3"/>
</dbReference>
<feature type="region of interest" description="Disordered" evidence="1">
    <location>
        <begin position="92"/>
        <end position="133"/>
    </location>
</feature>
<proteinExistence type="predicted"/>
<reference evidence="2 3" key="1">
    <citation type="journal article" date="2010" name="Nature">
        <title>Genome sequencing and analysis of the model grass Brachypodium distachyon.</title>
        <authorList>
            <consortium name="International Brachypodium Initiative"/>
        </authorList>
    </citation>
    <scope>NUCLEOTIDE SEQUENCE [LARGE SCALE GENOMIC DNA]</scope>
    <source>
        <strain evidence="2 3">Bd21</strain>
    </source>
</reference>
<evidence type="ECO:0000313" key="4">
    <source>
        <dbReference type="Proteomes" id="UP000008810"/>
    </source>
</evidence>